<accession>Q3SK48</accession>
<dbReference type="RefSeq" id="WP_011311505.1">
    <property type="nucleotide sequence ID" value="NC_007404.1"/>
</dbReference>
<reference evidence="1 2" key="1">
    <citation type="journal article" date="2006" name="J. Bacteriol.">
        <title>The genome sequence of the obligately chemolithoautotrophic, facultatively anaerobic bacterium Thiobacillus denitrificans.</title>
        <authorList>
            <person name="Beller H.R."/>
            <person name="Chain P.S."/>
            <person name="Letain T.E."/>
            <person name="Chakicherla A."/>
            <person name="Larimer F.W."/>
            <person name="Richardson P.M."/>
            <person name="Coleman M.A."/>
            <person name="Wood A.P."/>
            <person name="Kelly D.P."/>
        </authorList>
    </citation>
    <scope>NUCLEOTIDE SEQUENCE [LARGE SCALE GENOMIC DNA]</scope>
    <source>
        <strain evidence="1 2">ATCC 25259</strain>
    </source>
</reference>
<dbReference type="KEGG" id="tbd:Tbd_0993"/>
<evidence type="ECO:0000313" key="1">
    <source>
        <dbReference type="EMBL" id="AAZ96946.1"/>
    </source>
</evidence>
<dbReference type="HOGENOM" id="CLU_081315_0_0_4"/>
<keyword evidence="2" id="KW-1185">Reference proteome</keyword>
<organism evidence="1 2">
    <name type="scientific">Thiobacillus denitrificans (strain ATCC 25259 / T1)</name>
    <dbReference type="NCBI Taxonomy" id="292415"/>
    <lineage>
        <taxon>Bacteria</taxon>
        <taxon>Pseudomonadati</taxon>
        <taxon>Pseudomonadota</taxon>
        <taxon>Betaproteobacteria</taxon>
        <taxon>Nitrosomonadales</taxon>
        <taxon>Thiobacillaceae</taxon>
        <taxon>Thiobacillus</taxon>
    </lineage>
</organism>
<gene>
    <name evidence="1" type="ordered locus">Tbd_0993</name>
</gene>
<sequence>MNDAPAPGTAGSTIPDNMQLAKLHDEAAASASEPDLRERVRALTARALDERRLALGEVASVLSAIISGVGSGLGARGGEIREGLKQAVAGLDEAVGSAAQATSYTLSEAAAQGRAFKDNELKASLEQLRALEGQMVDALKRAASESGGKLKEELGYLSDHLKHSGTRTGTQVREALQQLASGVKASGKAGRAGLSESASVATDHLAQVASGVLAALSESLKRSSERLRP</sequence>
<dbReference type="eggNOG" id="ENOG5032UPR">
    <property type="taxonomic scope" value="Bacteria"/>
</dbReference>
<name>Q3SK48_THIDA</name>
<dbReference type="AlphaFoldDB" id="Q3SK48"/>
<dbReference type="EMBL" id="CP000116">
    <property type="protein sequence ID" value="AAZ96946.1"/>
    <property type="molecule type" value="Genomic_DNA"/>
</dbReference>
<protein>
    <submittedName>
        <fullName evidence="1">Uncharacterized protein</fullName>
    </submittedName>
</protein>
<dbReference type="Gene3D" id="1.20.120.20">
    <property type="entry name" value="Apolipoprotein"/>
    <property type="match status" value="1"/>
</dbReference>
<evidence type="ECO:0000313" key="2">
    <source>
        <dbReference type="Proteomes" id="UP000008291"/>
    </source>
</evidence>
<dbReference type="InterPro" id="IPR046708">
    <property type="entry name" value="DUF6781"/>
</dbReference>
<dbReference type="Pfam" id="PF20572">
    <property type="entry name" value="DUF6781"/>
    <property type="match status" value="1"/>
</dbReference>
<proteinExistence type="predicted"/>
<dbReference type="Proteomes" id="UP000008291">
    <property type="component" value="Chromosome"/>
</dbReference>
<dbReference type="STRING" id="292415.Tbd_0993"/>